<feature type="transmembrane region" description="Helical" evidence="12">
    <location>
        <begin position="874"/>
        <end position="901"/>
    </location>
</feature>
<comment type="pathway">
    <text evidence="2">Glycolipid biosynthesis; glycosylphosphatidylinositol-anchor biosynthesis.</text>
</comment>
<keyword evidence="4" id="KW-0337">GPI-anchor biosynthesis</keyword>
<feature type="transmembrane region" description="Helical" evidence="12">
    <location>
        <begin position="722"/>
        <end position="743"/>
    </location>
</feature>
<keyword evidence="15" id="KW-1185">Reference proteome</keyword>
<feature type="transmembrane region" description="Helical" evidence="12">
    <location>
        <begin position="913"/>
        <end position="933"/>
    </location>
</feature>
<evidence type="ECO:0000256" key="11">
    <source>
        <dbReference type="SAM" id="MobiDB-lite"/>
    </source>
</evidence>
<dbReference type="Proteomes" id="UP001150538">
    <property type="component" value="Unassembled WGS sequence"/>
</dbReference>
<evidence type="ECO:0000256" key="2">
    <source>
        <dbReference type="ARBA" id="ARBA00004687"/>
    </source>
</evidence>
<dbReference type="AlphaFoldDB" id="A0A9W8A374"/>
<evidence type="ECO:0000256" key="5">
    <source>
        <dbReference type="ARBA" id="ARBA00022679"/>
    </source>
</evidence>
<evidence type="ECO:0000256" key="3">
    <source>
        <dbReference type="ARBA" id="ARBA00008695"/>
    </source>
</evidence>
<evidence type="ECO:0000313" key="14">
    <source>
        <dbReference type="EMBL" id="KAJ1920071.1"/>
    </source>
</evidence>
<feature type="transmembrane region" description="Helical" evidence="12">
    <location>
        <begin position="1100"/>
        <end position="1118"/>
    </location>
</feature>
<dbReference type="InterPro" id="IPR039524">
    <property type="entry name" value="PIGO/GPI13"/>
</dbReference>
<dbReference type="Pfam" id="PF01663">
    <property type="entry name" value="Phosphodiest"/>
    <property type="match status" value="1"/>
</dbReference>
<dbReference type="CDD" id="cd16023">
    <property type="entry name" value="GPI_EPT_3"/>
    <property type="match status" value="1"/>
</dbReference>
<evidence type="ECO:0000256" key="12">
    <source>
        <dbReference type="SAM" id="Phobius"/>
    </source>
</evidence>
<evidence type="ECO:0000256" key="6">
    <source>
        <dbReference type="ARBA" id="ARBA00022692"/>
    </source>
</evidence>
<dbReference type="GO" id="GO:0005789">
    <property type="term" value="C:endoplasmic reticulum membrane"/>
    <property type="evidence" value="ECO:0007669"/>
    <property type="project" value="UniProtKB-SubCell"/>
</dbReference>
<protein>
    <submittedName>
        <fullName evidence="14">Mannose-ethanolamine phosphotransferase gpi13</fullName>
    </submittedName>
</protein>
<accession>A0A9W8A374</accession>
<feature type="transmembrane region" description="Helical" evidence="12">
    <location>
        <begin position="763"/>
        <end position="785"/>
    </location>
</feature>
<feature type="transmembrane region" description="Helical" evidence="12">
    <location>
        <begin position="692"/>
        <end position="710"/>
    </location>
</feature>
<feature type="region of interest" description="Disordered" evidence="11">
    <location>
        <begin position="1"/>
        <end position="23"/>
    </location>
</feature>
<comment type="caution">
    <text evidence="14">The sequence shown here is derived from an EMBL/GenBank/DDBJ whole genome shotgun (WGS) entry which is preliminary data.</text>
</comment>
<feature type="transmembrane region" description="Helical" evidence="12">
    <location>
        <begin position="1231"/>
        <end position="1253"/>
    </location>
</feature>
<dbReference type="GO" id="GO:0006506">
    <property type="term" value="P:GPI anchor biosynthetic process"/>
    <property type="evidence" value="ECO:0007669"/>
    <property type="project" value="UniProtKB-KW"/>
</dbReference>
<comment type="subcellular location">
    <subcellularLocation>
        <location evidence="1">Endoplasmic reticulum membrane</location>
        <topology evidence="1">Multi-pass membrane protein</topology>
    </subcellularLocation>
</comment>
<dbReference type="Gene3D" id="3.40.720.10">
    <property type="entry name" value="Alkaline Phosphatase, subunit A"/>
    <property type="match status" value="1"/>
</dbReference>
<feature type="transmembrane region" description="Helical" evidence="12">
    <location>
        <begin position="649"/>
        <end position="671"/>
    </location>
</feature>
<keyword evidence="10" id="KW-0325">Glycoprotein</keyword>
<gene>
    <name evidence="14" type="primary">GPI13</name>
    <name evidence="14" type="ORF">H4219_001600</name>
</gene>
<evidence type="ECO:0000259" key="13">
    <source>
        <dbReference type="Pfam" id="PF19316"/>
    </source>
</evidence>
<feature type="transmembrane region" description="Helical" evidence="12">
    <location>
        <begin position="1052"/>
        <end position="1069"/>
    </location>
</feature>
<name>A0A9W8A374_9FUNG</name>
<dbReference type="GO" id="GO:0051377">
    <property type="term" value="F:mannose-ethanolamine phosphotransferase activity"/>
    <property type="evidence" value="ECO:0007669"/>
    <property type="project" value="InterPro"/>
</dbReference>
<feature type="transmembrane region" description="Helical" evidence="12">
    <location>
        <begin position="962"/>
        <end position="986"/>
    </location>
</feature>
<dbReference type="Pfam" id="PF19316">
    <property type="entry name" value="PIGO_PIGG"/>
    <property type="match status" value="1"/>
</dbReference>
<feature type="transmembrane region" description="Helical" evidence="12">
    <location>
        <begin position="34"/>
        <end position="52"/>
    </location>
</feature>
<evidence type="ECO:0000256" key="1">
    <source>
        <dbReference type="ARBA" id="ARBA00004477"/>
    </source>
</evidence>
<evidence type="ECO:0000256" key="7">
    <source>
        <dbReference type="ARBA" id="ARBA00022824"/>
    </source>
</evidence>
<keyword evidence="5" id="KW-0808">Transferase</keyword>
<keyword evidence="9 12" id="KW-0472">Membrane</keyword>
<proteinExistence type="inferred from homology"/>
<evidence type="ECO:0000256" key="4">
    <source>
        <dbReference type="ARBA" id="ARBA00022502"/>
    </source>
</evidence>
<feature type="transmembrane region" description="Helical" evidence="12">
    <location>
        <begin position="1191"/>
        <end position="1211"/>
    </location>
</feature>
<dbReference type="PANTHER" id="PTHR23071:SF1">
    <property type="entry name" value="GPI ETHANOLAMINE PHOSPHATE TRANSFERASE 3"/>
    <property type="match status" value="1"/>
</dbReference>
<dbReference type="InterPro" id="IPR017850">
    <property type="entry name" value="Alkaline_phosphatase_core_sf"/>
</dbReference>
<sequence length="1265" mass="140628">MLGKKIKSSEGRSAPAGELNTTSKPTKSVKFRALLVYFLVLFLTKLLGIYLFSRGFLLTRASLPNTSDPNKLPSYDVERYTSIISNIKGKAPESKLPLYELSKEDGPYSSAWYPEKFQRAILLVIDALRIDFATRDEGSNKDHPYHNKLPIIQSLVTEKEDQAMLYRARADPPTTTLQRLKGITTGQLPAFIDASTNFAGQEIKEDNWLQQLKTAGTYRHASSSQNKGGHKARPRNIFYAGDDTWVNVFPQILSEGKSNTSLKYNESGWGFFRPMPSLDVWDLHTVDDGVITRLPYFLLPPAEKLGNAGHMKSDLERISKAWEDWRSIVVQDKMWDHSDFDSTEKGGNNPLINGELKESWDLIIGHTLGVDHCGHRFGPNHGEMAIKLTQMNKLLTLIVDALDYEAERNGKADTVLYVMGDHGMDMMGDHGGESDHEVDAAMFIYSPKKGWNSSKGKRRVQKVIESASRLFLQDFYSGHIEHDLSLAWWENTYVEPKNEVRSISQIDLVSSISLTLGIPIPFNNLGTIIPEVVANDIVKLERPSNDGLEKTIVSEWGFLRAMRLCSHQLLSYIHTYISASKFHGFSQSDIHLWHQLFDDAEEIYMKYDRARIAKDKDVNDLEDSAALGYYVFMKVTLSSLRRAWAQFDLGLMILGILIMIMTTVFTIVFLSCSWKTIFPESISLKSIGKPRIAVSALLSLFTALGTLIVLPHFGSEASSIETVLGGSILGLQASILIFLVASIRKDALVQWFTSIFLASDHPFVKVAQTVTLISFFIPLIHSLFFTSNSFIFGEDGSSMYLTQTVLIALLCCSLAAPDPSSAQTIVGINTNARSRAIKCSTAMLIITRLSYYSTVCREEKGPECKPTFYGTSQLSTVTSIPLALINAATVIIAPLAIYIALKQSQSHVALVAKRWTGIVMPIVLALSFVYWLVDSITSSAESSTPGGSQETTGPVAKSEYMIVAKLVCARLAFALALGGGIFSWIFNPFCLEIKVRDSAPGQLESHHKANKIEKNKKTVIILGFGNAHGASYLLFLGAMFSVLFIAQQPMGEIMLTALLIQILLSLELFDSLRDCYQVASSQDQKLKISHEEVGYQKANFMLLPQTVLLVLFSYVYYFSTGHQFTLASIQWSSAFVGLRSVNLILSGILVFINSLGSFILVSLSLPLIVLWNRSLVDPLIRGNPSKLLSTFGRGVLMYIGYNSVLSTFSAICAGNFRRHLMVWKIFLPRFLFSVPILLIAVHAVILLAIGFAARRVINKGFQLGI</sequence>
<feature type="transmembrane region" description="Helical" evidence="12">
    <location>
        <begin position="1019"/>
        <end position="1046"/>
    </location>
</feature>
<dbReference type="PANTHER" id="PTHR23071">
    <property type="entry name" value="PHOSPHATIDYLINOSITOL GLYCAN"/>
    <property type="match status" value="1"/>
</dbReference>
<keyword evidence="8 12" id="KW-1133">Transmembrane helix</keyword>
<evidence type="ECO:0000313" key="15">
    <source>
        <dbReference type="Proteomes" id="UP001150538"/>
    </source>
</evidence>
<dbReference type="EMBL" id="JANBPU010000018">
    <property type="protein sequence ID" value="KAJ1920071.1"/>
    <property type="molecule type" value="Genomic_DNA"/>
</dbReference>
<dbReference type="SUPFAM" id="SSF53649">
    <property type="entry name" value="Alkaline phosphatase-like"/>
    <property type="match status" value="1"/>
</dbReference>
<feature type="domain" description="GPI ethanolamine phosphate transferase 2 C-terminal" evidence="13">
    <location>
        <begin position="1100"/>
        <end position="1249"/>
    </location>
</feature>
<keyword evidence="6 12" id="KW-0812">Transmembrane</keyword>
<keyword evidence="7" id="KW-0256">Endoplasmic reticulum</keyword>
<comment type="similarity">
    <text evidence="3">Belongs to the PIGG/PIGN/PIGO family. PIGO subfamily.</text>
</comment>
<reference evidence="14" key="1">
    <citation type="submission" date="2022-07" db="EMBL/GenBank/DDBJ databases">
        <title>Phylogenomic reconstructions and comparative analyses of Kickxellomycotina fungi.</title>
        <authorList>
            <person name="Reynolds N.K."/>
            <person name="Stajich J.E."/>
            <person name="Barry K."/>
            <person name="Grigoriev I.V."/>
            <person name="Crous P."/>
            <person name="Smith M.E."/>
        </authorList>
    </citation>
    <scope>NUCLEOTIDE SEQUENCE</scope>
    <source>
        <strain evidence="14">NBRC 100468</strain>
    </source>
</reference>
<dbReference type="InterPro" id="IPR002591">
    <property type="entry name" value="Phosphodiest/P_Trfase"/>
</dbReference>
<dbReference type="InterPro" id="IPR037675">
    <property type="entry name" value="PIG-O_N"/>
</dbReference>
<dbReference type="InterPro" id="IPR045687">
    <property type="entry name" value="PIGG/GPI7_C"/>
</dbReference>
<organism evidence="14 15">
    <name type="scientific">Mycoemilia scoparia</name>
    <dbReference type="NCBI Taxonomy" id="417184"/>
    <lineage>
        <taxon>Eukaryota</taxon>
        <taxon>Fungi</taxon>
        <taxon>Fungi incertae sedis</taxon>
        <taxon>Zoopagomycota</taxon>
        <taxon>Kickxellomycotina</taxon>
        <taxon>Kickxellomycetes</taxon>
        <taxon>Kickxellales</taxon>
        <taxon>Kickxellaceae</taxon>
        <taxon>Mycoemilia</taxon>
    </lineage>
</organism>
<evidence type="ECO:0000256" key="9">
    <source>
        <dbReference type="ARBA" id="ARBA00023136"/>
    </source>
</evidence>
<evidence type="ECO:0000256" key="10">
    <source>
        <dbReference type="ARBA" id="ARBA00023180"/>
    </source>
</evidence>
<dbReference type="OrthoDB" id="272139at2759"/>
<feature type="transmembrane region" description="Helical" evidence="12">
    <location>
        <begin position="1143"/>
        <end position="1170"/>
    </location>
</feature>
<evidence type="ECO:0000256" key="8">
    <source>
        <dbReference type="ARBA" id="ARBA00022989"/>
    </source>
</evidence>